<reference evidence="1" key="1">
    <citation type="submission" date="2021-03" db="EMBL/GenBank/DDBJ databases">
        <title>Antimicrobial resistance genes in bacteria isolated from Japanese honey, and their potential for conferring macrolide and lincosamide resistance in the American foulbrood pathogen Paenibacillus larvae.</title>
        <authorList>
            <person name="Okamoto M."/>
            <person name="Kumagai M."/>
            <person name="Kanamori H."/>
            <person name="Takamatsu D."/>
        </authorList>
    </citation>
    <scope>NUCLEOTIDE SEQUENCE</scope>
    <source>
        <strain evidence="1">J40TS1</strain>
    </source>
</reference>
<dbReference type="EMBL" id="BOSE01000013">
    <property type="protein sequence ID" value="GIP19158.1"/>
    <property type="molecule type" value="Genomic_DNA"/>
</dbReference>
<evidence type="ECO:0000313" key="2">
    <source>
        <dbReference type="Proteomes" id="UP000683139"/>
    </source>
</evidence>
<dbReference type="AlphaFoldDB" id="A0A919YYL7"/>
<gene>
    <name evidence="1" type="ORF">J40TS1_48000</name>
</gene>
<accession>A0A919YYL7</accession>
<evidence type="ECO:0000313" key="1">
    <source>
        <dbReference type="EMBL" id="GIP19158.1"/>
    </source>
</evidence>
<proteinExistence type="predicted"/>
<comment type="caution">
    <text evidence="1">The sequence shown here is derived from an EMBL/GenBank/DDBJ whole genome shotgun (WGS) entry which is preliminary data.</text>
</comment>
<keyword evidence="2" id="KW-1185">Reference proteome</keyword>
<protein>
    <submittedName>
        <fullName evidence="1">Uncharacterized protein</fullName>
    </submittedName>
</protein>
<organism evidence="1 2">
    <name type="scientific">Paenibacillus montaniterrae</name>
    <dbReference type="NCBI Taxonomy" id="429341"/>
    <lineage>
        <taxon>Bacteria</taxon>
        <taxon>Bacillati</taxon>
        <taxon>Bacillota</taxon>
        <taxon>Bacilli</taxon>
        <taxon>Bacillales</taxon>
        <taxon>Paenibacillaceae</taxon>
        <taxon>Paenibacillus</taxon>
    </lineage>
</organism>
<sequence>MSLASFALIYKRKNGGTEHVKKTEATKGVSFDAHSKYRSSVYL</sequence>
<dbReference type="Proteomes" id="UP000683139">
    <property type="component" value="Unassembled WGS sequence"/>
</dbReference>
<name>A0A919YYL7_9BACL</name>